<sequence>MHINSKLYTGFNNNDHNFYNLRLKNERNIGSSIHFQQEPVYDDRYGFIVSYQDGPTLGGMSGNPVKLGWQTLDGPSFGLANDIQWKPDFMLAFQGCAAIYEGTEYDNGDASGSPKYAGDTYSQCVINFTCEPNLTPVTSNNEGPT</sequence>
<dbReference type="AlphaFoldDB" id="A0A9W9V6A6"/>
<evidence type="ECO:0000313" key="1">
    <source>
        <dbReference type="EMBL" id="KAJ5370332.1"/>
    </source>
</evidence>
<proteinExistence type="predicted"/>
<reference evidence="1" key="1">
    <citation type="submission" date="2022-11" db="EMBL/GenBank/DDBJ databases">
        <authorList>
            <person name="Petersen C."/>
        </authorList>
    </citation>
    <scope>NUCLEOTIDE SEQUENCE</scope>
    <source>
        <strain evidence="1">IBT 29864</strain>
    </source>
</reference>
<keyword evidence="2" id="KW-1185">Reference proteome</keyword>
<gene>
    <name evidence="1" type="ORF">N7496_006424</name>
</gene>
<accession>A0A9W9V6A6</accession>
<dbReference type="Proteomes" id="UP001147782">
    <property type="component" value="Unassembled WGS sequence"/>
</dbReference>
<dbReference type="EMBL" id="JAPZBS010000005">
    <property type="protein sequence ID" value="KAJ5370332.1"/>
    <property type="molecule type" value="Genomic_DNA"/>
</dbReference>
<name>A0A9W9V6A6_9EURO</name>
<dbReference type="GeneID" id="81438532"/>
<dbReference type="RefSeq" id="XP_056554766.1">
    <property type="nucleotide sequence ID" value="XM_056699353.1"/>
</dbReference>
<evidence type="ECO:0000313" key="2">
    <source>
        <dbReference type="Proteomes" id="UP001147782"/>
    </source>
</evidence>
<protein>
    <submittedName>
        <fullName evidence="1">Uncharacterized protein</fullName>
    </submittedName>
</protein>
<comment type="caution">
    <text evidence="1">The sequence shown here is derived from an EMBL/GenBank/DDBJ whole genome shotgun (WGS) entry which is preliminary data.</text>
</comment>
<organism evidence="1 2">
    <name type="scientific">Penicillium cataractarum</name>
    <dbReference type="NCBI Taxonomy" id="2100454"/>
    <lineage>
        <taxon>Eukaryota</taxon>
        <taxon>Fungi</taxon>
        <taxon>Dikarya</taxon>
        <taxon>Ascomycota</taxon>
        <taxon>Pezizomycotina</taxon>
        <taxon>Eurotiomycetes</taxon>
        <taxon>Eurotiomycetidae</taxon>
        <taxon>Eurotiales</taxon>
        <taxon>Aspergillaceae</taxon>
        <taxon>Penicillium</taxon>
    </lineage>
</organism>
<reference evidence="1" key="2">
    <citation type="journal article" date="2023" name="IMA Fungus">
        <title>Comparative genomic study of the Penicillium genus elucidates a diverse pangenome and 15 lateral gene transfer events.</title>
        <authorList>
            <person name="Petersen C."/>
            <person name="Sorensen T."/>
            <person name="Nielsen M.R."/>
            <person name="Sondergaard T.E."/>
            <person name="Sorensen J.L."/>
            <person name="Fitzpatrick D.A."/>
            <person name="Frisvad J.C."/>
            <person name="Nielsen K.L."/>
        </authorList>
    </citation>
    <scope>NUCLEOTIDE SEQUENCE</scope>
    <source>
        <strain evidence="1">IBT 29864</strain>
    </source>
</reference>